<dbReference type="Gene3D" id="3.40.630.30">
    <property type="match status" value="1"/>
</dbReference>
<evidence type="ECO:0000259" key="3">
    <source>
        <dbReference type="PROSITE" id="PS51186"/>
    </source>
</evidence>
<proteinExistence type="predicted"/>
<accession>A0A074LR36</accession>
<dbReference type="PANTHER" id="PTHR43877">
    <property type="entry name" value="AMINOALKYLPHOSPHONATE N-ACETYLTRANSFERASE-RELATED-RELATED"/>
    <property type="match status" value="1"/>
</dbReference>
<dbReference type="GO" id="GO:0016747">
    <property type="term" value="F:acyltransferase activity, transferring groups other than amino-acyl groups"/>
    <property type="evidence" value="ECO:0007669"/>
    <property type="project" value="InterPro"/>
</dbReference>
<dbReference type="InterPro" id="IPR000182">
    <property type="entry name" value="GNAT_dom"/>
</dbReference>
<evidence type="ECO:0000256" key="2">
    <source>
        <dbReference type="ARBA" id="ARBA00023315"/>
    </source>
</evidence>
<gene>
    <name evidence="4" type="ORF">EL26_16015</name>
</gene>
<reference evidence="4 5" key="1">
    <citation type="journal article" date="2013" name="Int. J. Syst. Evol. Microbiol.">
        <title>Tumebacillus flagellatus sp. nov., an alpha-amylase/pullulanase-producing bacterium isolated from cassava wastewater.</title>
        <authorList>
            <person name="Wang Q."/>
            <person name="Xie N."/>
            <person name="Qin Y."/>
            <person name="Shen N."/>
            <person name="Zhu J."/>
            <person name="Mi H."/>
            <person name="Huang R."/>
        </authorList>
    </citation>
    <scope>NUCLEOTIDE SEQUENCE [LARGE SCALE GENOMIC DNA]</scope>
    <source>
        <strain evidence="4 5">GST4</strain>
    </source>
</reference>
<dbReference type="STRING" id="1157490.EL26_16015"/>
<dbReference type="AlphaFoldDB" id="A0A074LR36"/>
<feature type="domain" description="N-acetyltransferase" evidence="3">
    <location>
        <begin position="1"/>
        <end position="134"/>
    </location>
</feature>
<keyword evidence="1 4" id="KW-0808">Transferase</keyword>
<dbReference type="SUPFAM" id="SSF55729">
    <property type="entry name" value="Acyl-CoA N-acyltransferases (Nat)"/>
    <property type="match status" value="1"/>
</dbReference>
<dbReference type="InterPro" id="IPR016181">
    <property type="entry name" value="Acyl_CoA_acyltransferase"/>
</dbReference>
<organism evidence="4 5">
    <name type="scientific">Tumebacillus flagellatus</name>
    <dbReference type="NCBI Taxonomy" id="1157490"/>
    <lineage>
        <taxon>Bacteria</taxon>
        <taxon>Bacillati</taxon>
        <taxon>Bacillota</taxon>
        <taxon>Bacilli</taxon>
        <taxon>Bacillales</taxon>
        <taxon>Alicyclobacillaceae</taxon>
        <taxon>Tumebacillus</taxon>
    </lineage>
</organism>
<name>A0A074LR36_9BACL</name>
<dbReference type="PROSITE" id="PS51186">
    <property type="entry name" value="GNAT"/>
    <property type="match status" value="1"/>
</dbReference>
<sequence length="157" mass="17636">MEIRELVADDRAWLRAFLIEHWGSPQMVYSKGVHECDQLPGFAAFVEGEVVGVATLSAQEDACEVVSLDSLREGRGIGSALMQAVEQWASEQGLARIRLITTNDNLNALAFYQKRGYELVRLYPRAVEAARRVKPQIPLIADNGLPIRDELELEKWI</sequence>
<dbReference type="Pfam" id="PF00583">
    <property type="entry name" value="Acetyltransf_1"/>
    <property type="match status" value="1"/>
</dbReference>
<dbReference type="EMBL" id="JMIR01000024">
    <property type="protein sequence ID" value="KEO82288.1"/>
    <property type="molecule type" value="Genomic_DNA"/>
</dbReference>
<evidence type="ECO:0000313" key="5">
    <source>
        <dbReference type="Proteomes" id="UP000027931"/>
    </source>
</evidence>
<dbReference type="Proteomes" id="UP000027931">
    <property type="component" value="Unassembled WGS sequence"/>
</dbReference>
<keyword evidence="5" id="KW-1185">Reference proteome</keyword>
<dbReference type="CDD" id="cd04301">
    <property type="entry name" value="NAT_SF"/>
    <property type="match status" value="1"/>
</dbReference>
<comment type="caution">
    <text evidence="4">The sequence shown here is derived from an EMBL/GenBank/DDBJ whole genome shotgun (WGS) entry which is preliminary data.</text>
</comment>
<protein>
    <submittedName>
        <fullName evidence="4">Acetyltransferase</fullName>
    </submittedName>
</protein>
<evidence type="ECO:0000256" key="1">
    <source>
        <dbReference type="ARBA" id="ARBA00022679"/>
    </source>
</evidence>
<dbReference type="InterPro" id="IPR050832">
    <property type="entry name" value="Bact_Acetyltransf"/>
</dbReference>
<dbReference type="eggNOG" id="COG0456">
    <property type="taxonomic scope" value="Bacteria"/>
</dbReference>
<keyword evidence="2" id="KW-0012">Acyltransferase</keyword>
<evidence type="ECO:0000313" key="4">
    <source>
        <dbReference type="EMBL" id="KEO82288.1"/>
    </source>
</evidence>